<proteinExistence type="predicted"/>
<dbReference type="Gene3D" id="3.60.21.10">
    <property type="match status" value="1"/>
</dbReference>
<protein>
    <submittedName>
        <fullName evidence="3">Metallophosphoesterase</fullName>
    </submittedName>
</protein>
<dbReference type="EMBL" id="JACSQL010000004">
    <property type="protein sequence ID" value="MBD7968824.1"/>
    <property type="molecule type" value="Genomic_DNA"/>
</dbReference>
<feature type="transmembrane region" description="Helical" evidence="1">
    <location>
        <begin position="7"/>
        <end position="27"/>
    </location>
</feature>
<feature type="transmembrane region" description="Helical" evidence="1">
    <location>
        <begin position="77"/>
        <end position="103"/>
    </location>
</feature>
<accession>A0ABR8SZP2</accession>
<dbReference type="PANTHER" id="PTHR31302:SF0">
    <property type="entry name" value="TRANSMEMBRANE PROTEIN WITH METALLOPHOSPHOESTERASE DOMAIN"/>
    <property type="match status" value="1"/>
</dbReference>
<dbReference type="CDD" id="cd07385">
    <property type="entry name" value="MPP_YkuE_C"/>
    <property type="match status" value="1"/>
</dbReference>
<reference evidence="3 4" key="1">
    <citation type="submission" date="2020-08" db="EMBL/GenBank/DDBJ databases">
        <title>A Genomic Blueprint of the Chicken Gut Microbiome.</title>
        <authorList>
            <person name="Gilroy R."/>
            <person name="Ravi A."/>
            <person name="Getino M."/>
            <person name="Pursley I."/>
            <person name="Horton D.L."/>
            <person name="Alikhan N.-F."/>
            <person name="Baker D."/>
            <person name="Gharbi K."/>
            <person name="Hall N."/>
            <person name="Watson M."/>
            <person name="Adriaenssens E.M."/>
            <person name="Foster-Nyarko E."/>
            <person name="Jarju S."/>
            <person name="Secka A."/>
            <person name="Antonio M."/>
            <person name="Oren A."/>
            <person name="Chaudhuri R."/>
            <person name="La Ragione R.M."/>
            <person name="Hildebrand F."/>
            <person name="Pallen M.J."/>
        </authorList>
    </citation>
    <scope>NUCLEOTIDE SEQUENCE [LARGE SCALE GENOMIC DNA]</scope>
    <source>
        <strain evidence="3 4">Sa2BVA9</strain>
    </source>
</reference>
<evidence type="ECO:0000259" key="2">
    <source>
        <dbReference type="Pfam" id="PF00149"/>
    </source>
</evidence>
<keyword evidence="4" id="KW-1185">Reference proteome</keyword>
<evidence type="ECO:0000256" key="1">
    <source>
        <dbReference type="SAM" id="Phobius"/>
    </source>
</evidence>
<feature type="transmembrane region" description="Helical" evidence="1">
    <location>
        <begin position="33"/>
        <end position="56"/>
    </location>
</feature>
<feature type="transmembrane region" description="Helical" evidence="1">
    <location>
        <begin position="109"/>
        <end position="130"/>
    </location>
</feature>
<dbReference type="InterPro" id="IPR004843">
    <property type="entry name" value="Calcineurin-like_PHP"/>
</dbReference>
<dbReference type="Pfam" id="PF00149">
    <property type="entry name" value="Metallophos"/>
    <property type="match status" value="1"/>
</dbReference>
<name>A0ABR8SZP2_9BACL</name>
<dbReference type="SUPFAM" id="SSF56300">
    <property type="entry name" value="Metallo-dependent phosphatases"/>
    <property type="match status" value="1"/>
</dbReference>
<dbReference type="Proteomes" id="UP000608071">
    <property type="component" value="Unassembled WGS sequence"/>
</dbReference>
<feature type="domain" description="Calcineurin-like phosphoesterase" evidence="2">
    <location>
        <begin position="157"/>
        <end position="325"/>
    </location>
</feature>
<organism evidence="3 4">
    <name type="scientific">Paenibacillus gallinarum</name>
    <dbReference type="NCBI Taxonomy" id="2762232"/>
    <lineage>
        <taxon>Bacteria</taxon>
        <taxon>Bacillati</taxon>
        <taxon>Bacillota</taxon>
        <taxon>Bacilli</taxon>
        <taxon>Bacillales</taxon>
        <taxon>Paenibacillaceae</taxon>
        <taxon>Paenibacillus</taxon>
    </lineage>
</organism>
<dbReference type="InterPro" id="IPR029052">
    <property type="entry name" value="Metallo-depent_PP-like"/>
</dbReference>
<evidence type="ECO:0000313" key="3">
    <source>
        <dbReference type="EMBL" id="MBD7968824.1"/>
    </source>
</evidence>
<gene>
    <name evidence="3" type="ORF">H9647_12180</name>
</gene>
<keyword evidence="1" id="KW-0812">Transmembrane</keyword>
<keyword evidence="1" id="KW-1133">Transmembrane helix</keyword>
<dbReference type="PANTHER" id="PTHR31302">
    <property type="entry name" value="TRANSMEMBRANE PROTEIN WITH METALLOPHOSPHOESTERASE DOMAIN-RELATED"/>
    <property type="match status" value="1"/>
</dbReference>
<sequence>MKFPFRMILNTLLVLLIFIGLQLYIGWNMYLFLSSYVSDISIFVLGISLTVVSLGYAIGRIKWLGPVGRFIKVIGSYYFALLEFFILVLPVMDLIGWICHLAGADSKAYIPILGWATVALLGIFLLRGSYNAWSPVVRKYEVTVAKKPEPGAPRKYTIAVASDIHLGNIVGNRYLAKLTGLLNGLKPDLTLLVGDVLDDSIEPFLRNKMSNEMKKLSAKYGVFAVLGNHEYYGGHVDRYVKEMSEIGIPVLRDEVVSVAGGAIYIAGRKDLTAVRMDPEGRLSVSDLLTPLDHTKPIVLLDHQPYAFDKAQEAGADVLLCGHTHRGQFAPNHFITKRLFELDWGYMLKEKMHVIVSSGFGSWGPPIRLASRSEVIHIELTLTEE</sequence>
<evidence type="ECO:0000313" key="4">
    <source>
        <dbReference type="Proteomes" id="UP000608071"/>
    </source>
</evidence>
<keyword evidence="1" id="KW-0472">Membrane</keyword>
<dbReference type="InterPro" id="IPR051158">
    <property type="entry name" value="Metallophosphoesterase_sf"/>
</dbReference>
<comment type="caution">
    <text evidence="3">The sequence shown here is derived from an EMBL/GenBank/DDBJ whole genome shotgun (WGS) entry which is preliminary data.</text>
</comment>